<feature type="compositionally biased region" description="Low complexity" evidence="5">
    <location>
        <begin position="886"/>
        <end position="897"/>
    </location>
</feature>
<feature type="compositionally biased region" description="Polar residues" evidence="5">
    <location>
        <begin position="197"/>
        <end position="212"/>
    </location>
</feature>
<name>A0A0P1BKP7_9BASI</name>
<dbReference type="Pfam" id="PF04031">
    <property type="entry name" value="Las1"/>
    <property type="match status" value="1"/>
</dbReference>
<dbReference type="InterPro" id="IPR035952">
    <property type="entry name" value="Rhomboid-like_sf"/>
</dbReference>
<feature type="region of interest" description="Disordered" evidence="5">
    <location>
        <begin position="801"/>
        <end position="907"/>
    </location>
</feature>
<feature type="compositionally biased region" description="Low complexity" evidence="5">
    <location>
        <begin position="838"/>
        <end position="856"/>
    </location>
</feature>
<evidence type="ECO:0000313" key="7">
    <source>
        <dbReference type="EMBL" id="CEH16791.1"/>
    </source>
</evidence>
<evidence type="ECO:0000256" key="6">
    <source>
        <dbReference type="SAM" id="Phobius"/>
    </source>
</evidence>
<feature type="compositionally biased region" description="Gly residues" evidence="5">
    <location>
        <begin position="811"/>
        <end position="822"/>
    </location>
</feature>
<dbReference type="PANTHER" id="PTHR15002:SF0">
    <property type="entry name" value="RIBOSOMAL BIOGENESIS PROTEIN LAS1L"/>
    <property type="match status" value="1"/>
</dbReference>
<keyword evidence="8" id="KW-1185">Reference proteome</keyword>
<evidence type="ECO:0000256" key="1">
    <source>
        <dbReference type="ARBA" id="ARBA00004141"/>
    </source>
</evidence>
<sequence>MTSSLPRRTPWTSSRALIALHGQLYSSDVFQRQAGLGIISLWLNRGPCPASVESTSALIRAQMLHTHLLPSPSHLSSGYGDVSSMSHSTSIATMNVRTTYAMAIVRFVNSVVDAHQNGMFAQSIASIARRIGLPTWFVDLRHAATHEDLPSLQVLQDAAAEALDWLHHHYWYPTLLSLNPASRVEVEAEHERKANRSTRPLASSSKKPSANISADRASLRQCLRDYSSVQLDIVKDRSLAGPQKPFLEQVCKKVVKLALGLDEARSLSGEALEEVDLEERPFLDLVEVLVEENIELQCNASRISDLLGSASTEGSASANTLCSTWQQLLTHTLAALPALSYTLSDYLVDRLCPGPSDSSDRHLPNEVSLFSKSGRRGSSALVMLVLQEQERLDNLAAGRRMLLNGEEVDDEMSDSEEGLAMHVAKRCLKRSNKHSVRLAKAICRNRPELENQLRPLLHTIKVLGIEGFASRAEKHDLTTLPLAHEEAEPSRDADALQDVGEQHARQQVLSTGFEDAVNLMAARLKELQARKAAAGAAAGATSPSYQSDDEQLLLGSSFPSDSFALPALFGPWTSVDNVHLAGARWNTGTHYALPKMDEINKIPPVTRTMLASLMAVTIPVLLKLISPYHFILWWPMITQKWQFWRFYTAFFFGSSGIQFLFDVFMLFRNASELEIGHFHRRTADFVRAIFVVAIVIIATNYPLSNSVLFHPLLSGLSYLWSRANPHGSVSLFGFVTIPARWVPYAYLGLDVLMVGPPQAILSATGIIGGHTYWFLEHILPESSGGRGPRYLPATPAWLRRQFPDSVDPNQRGGGGQGGGGAGAWAPRGRSFGDGGGSASTTSSGGSAANMAGRGRSLGSNSRTGSSWTSTIRNWMTGTGAGGGGSAASYAAPSASGSRTSNVGGPNREEMYRAAEARLRKMREGSIAGKNEKASALAAAARAANAEKAFTRRTTAGSVGSSGVARSATFAEMKAREEKESEGGNKTGSASGGRVMEERRDADDDQDDARQRAGVSSDGPTDSWKGKGRTLAD</sequence>
<dbReference type="GO" id="GO:0004519">
    <property type="term" value="F:endonuclease activity"/>
    <property type="evidence" value="ECO:0007669"/>
    <property type="project" value="InterPro"/>
</dbReference>
<feature type="transmembrane region" description="Helical" evidence="6">
    <location>
        <begin position="646"/>
        <end position="667"/>
    </location>
</feature>
<keyword evidence="4 6" id="KW-0472">Membrane</keyword>
<dbReference type="InterPro" id="IPR007174">
    <property type="entry name" value="Las1"/>
</dbReference>
<keyword evidence="3 6" id="KW-1133">Transmembrane helix</keyword>
<feature type="compositionally biased region" description="Polar residues" evidence="5">
    <location>
        <begin position="857"/>
        <end position="876"/>
    </location>
</feature>
<dbReference type="Proteomes" id="UP000054845">
    <property type="component" value="Unassembled WGS sequence"/>
</dbReference>
<feature type="region of interest" description="Disordered" evidence="5">
    <location>
        <begin position="953"/>
        <end position="1032"/>
    </location>
</feature>
<dbReference type="GO" id="GO:0090730">
    <property type="term" value="C:Las1 complex"/>
    <property type="evidence" value="ECO:0007669"/>
    <property type="project" value="InterPro"/>
</dbReference>
<feature type="region of interest" description="Disordered" evidence="5">
    <location>
        <begin position="187"/>
        <end position="213"/>
    </location>
</feature>
<evidence type="ECO:0000256" key="4">
    <source>
        <dbReference type="ARBA" id="ARBA00023136"/>
    </source>
</evidence>
<proteinExistence type="predicted"/>
<dbReference type="OrthoDB" id="1716531at2759"/>
<comment type="subcellular location">
    <subcellularLocation>
        <location evidence="1">Membrane</location>
        <topology evidence="1">Multi-pass membrane protein</topology>
    </subcellularLocation>
</comment>
<dbReference type="SUPFAM" id="SSF144091">
    <property type="entry name" value="Rhomboid-like"/>
    <property type="match status" value="1"/>
</dbReference>
<evidence type="ECO:0000313" key="8">
    <source>
        <dbReference type="Proteomes" id="UP000054845"/>
    </source>
</evidence>
<feature type="compositionally biased region" description="Basic and acidic residues" evidence="5">
    <location>
        <begin position="972"/>
        <end position="982"/>
    </location>
</feature>
<dbReference type="Pfam" id="PF04511">
    <property type="entry name" value="DER1"/>
    <property type="match status" value="1"/>
</dbReference>
<dbReference type="GO" id="GO:0030687">
    <property type="term" value="C:preribosome, large subunit precursor"/>
    <property type="evidence" value="ECO:0007669"/>
    <property type="project" value="TreeGrafter"/>
</dbReference>
<keyword evidence="2 6" id="KW-0812">Transmembrane</keyword>
<organism evidence="7 8">
    <name type="scientific">Ceraceosorus bombacis</name>
    <dbReference type="NCBI Taxonomy" id="401625"/>
    <lineage>
        <taxon>Eukaryota</taxon>
        <taxon>Fungi</taxon>
        <taxon>Dikarya</taxon>
        <taxon>Basidiomycota</taxon>
        <taxon>Ustilaginomycotina</taxon>
        <taxon>Exobasidiomycetes</taxon>
        <taxon>Ceraceosorales</taxon>
        <taxon>Ceraceosoraceae</taxon>
        <taxon>Ceraceosorus</taxon>
    </lineage>
</organism>
<evidence type="ECO:0000256" key="3">
    <source>
        <dbReference type="ARBA" id="ARBA00022989"/>
    </source>
</evidence>
<dbReference type="PANTHER" id="PTHR15002">
    <property type="entry name" value="RIBOSOMAL BIOGENESIS PROTEIN LAS1L"/>
    <property type="match status" value="1"/>
</dbReference>
<feature type="compositionally biased region" description="Low complexity" evidence="5">
    <location>
        <begin position="953"/>
        <end position="968"/>
    </location>
</feature>
<dbReference type="GO" id="GO:0016020">
    <property type="term" value="C:membrane"/>
    <property type="evidence" value="ECO:0007669"/>
    <property type="project" value="UniProtKB-SubCell"/>
</dbReference>
<dbReference type="GO" id="GO:0000470">
    <property type="term" value="P:maturation of LSU-rRNA"/>
    <property type="evidence" value="ECO:0007669"/>
    <property type="project" value="TreeGrafter"/>
</dbReference>
<feature type="transmembrane region" description="Helical" evidence="6">
    <location>
        <begin position="688"/>
        <end position="709"/>
    </location>
</feature>
<reference evidence="7 8" key="1">
    <citation type="submission" date="2014-09" db="EMBL/GenBank/DDBJ databases">
        <authorList>
            <person name="Magalhaes I.L.F."/>
            <person name="Oliveira U."/>
            <person name="Santos F.R."/>
            <person name="Vidigal T.H.D.A."/>
            <person name="Brescovit A.D."/>
            <person name="Santos A.J."/>
        </authorList>
    </citation>
    <scope>NUCLEOTIDE SEQUENCE [LARGE SCALE GENOMIC DNA]</scope>
</reference>
<protein>
    <submittedName>
        <fullName evidence="7">Predicted membrane protein</fullName>
    </submittedName>
</protein>
<dbReference type="GO" id="GO:0000460">
    <property type="term" value="P:maturation of 5.8S rRNA"/>
    <property type="evidence" value="ECO:0007669"/>
    <property type="project" value="TreeGrafter"/>
</dbReference>
<dbReference type="AlphaFoldDB" id="A0A0P1BKP7"/>
<accession>A0A0P1BKP7</accession>
<dbReference type="EMBL" id="CCYA01000391">
    <property type="protein sequence ID" value="CEH16791.1"/>
    <property type="molecule type" value="Genomic_DNA"/>
</dbReference>
<dbReference type="STRING" id="401625.A0A0P1BKP7"/>
<evidence type="ECO:0000256" key="2">
    <source>
        <dbReference type="ARBA" id="ARBA00022692"/>
    </source>
</evidence>
<dbReference type="InterPro" id="IPR007599">
    <property type="entry name" value="DER1"/>
</dbReference>
<evidence type="ECO:0000256" key="5">
    <source>
        <dbReference type="SAM" id="MobiDB-lite"/>
    </source>
</evidence>